<protein>
    <submittedName>
        <fullName evidence="1">Uncharacterized protein</fullName>
    </submittedName>
</protein>
<dbReference type="EMBL" id="VSSQ01095018">
    <property type="protein sequence ID" value="MPN39291.1"/>
    <property type="molecule type" value="Genomic_DNA"/>
</dbReference>
<accession>A0A645HJU4</accession>
<reference evidence="1" key="1">
    <citation type="submission" date="2019-08" db="EMBL/GenBank/DDBJ databases">
        <authorList>
            <person name="Kucharzyk K."/>
            <person name="Murdoch R.W."/>
            <person name="Higgins S."/>
            <person name="Loffler F."/>
        </authorList>
    </citation>
    <scope>NUCLEOTIDE SEQUENCE</scope>
</reference>
<evidence type="ECO:0000313" key="1">
    <source>
        <dbReference type="EMBL" id="MPN39291.1"/>
    </source>
</evidence>
<gene>
    <name evidence="1" type="ORF">SDC9_186819</name>
</gene>
<comment type="caution">
    <text evidence="1">The sequence shown here is derived from an EMBL/GenBank/DDBJ whole genome shotgun (WGS) entry which is preliminary data.</text>
</comment>
<name>A0A645HJU4_9ZZZZ</name>
<organism evidence="1">
    <name type="scientific">bioreactor metagenome</name>
    <dbReference type="NCBI Taxonomy" id="1076179"/>
    <lineage>
        <taxon>unclassified sequences</taxon>
        <taxon>metagenomes</taxon>
        <taxon>ecological metagenomes</taxon>
    </lineage>
</organism>
<proteinExistence type="predicted"/>
<dbReference type="AlphaFoldDB" id="A0A645HJU4"/>
<sequence>MGVLVLPLHGAEAAHGKGAQGIVGLAPARGEKLGTHAEGKFVYLDSQQLGGGKVARLMYQDQHSEHQDRGDDIKHVFTSVEISVPASAGNGLPGCRIGGQNVLQGRALKLGGPHKGLLHQPGNVIKADLSL</sequence>